<accession>A0A9P4JXL6</accession>
<comment type="caution">
    <text evidence="2">The sequence shown here is derived from an EMBL/GenBank/DDBJ whole genome shotgun (WGS) entry which is preliminary data.</text>
</comment>
<keyword evidence="3" id="KW-1185">Reference proteome</keyword>
<dbReference type="AlphaFoldDB" id="A0A9P4JXL6"/>
<sequence length="102" mass="11589">MSRISTSLMIAAPGNNVISYHRQPLYFSEDDKYTGRPGDVDEAWDVLLEPHCVDTIRRSLMCKADLAMYTAYWIADHTALPSKELRSNSDTVRPGPFEKQPE</sequence>
<dbReference type="EMBL" id="ML986770">
    <property type="protein sequence ID" value="KAF2258306.1"/>
    <property type="molecule type" value="Genomic_DNA"/>
</dbReference>
<evidence type="ECO:0000313" key="3">
    <source>
        <dbReference type="Proteomes" id="UP000800093"/>
    </source>
</evidence>
<dbReference type="OrthoDB" id="3687641at2759"/>
<name>A0A9P4JXL6_9PLEO</name>
<evidence type="ECO:0000256" key="1">
    <source>
        <dbReference type="ARBA" id="ARBA00035112"/>
    </source>
</evidence>
<dbReference type="Proteomes" id="UP000800093">
    <property type="component" value="Unassembled WGS sequence"/>
</dbReference>
<protein>
    <submittedName>
        <fullName evidence="2">Uncharacterized protein</fullName>
    </submittedName>
</protein>
<organism evidence="2 3">
    <name type="scientific">Lojkania enalia</name>
    <dbReference type="NCBI Taxonomy" id="147567"/>
    <lineage>
        <taxon>Eukaryota</taxon>
        <taxon>Fungi</taxon>
        <taxon>Dikarya</taxon>
        <taxon>Ascomycota</taxon>
        <taxon>Pezizomycotina</taxon>
        <taxon>Dothideomycetes</taxon>
        <taxon>Pleosporomycetidae</taxon>
        <taxon>Pleosporales</taxon>
        <taxon>Pleosporales incertae sedis</taxon>
        <taxon>Lojkania</taxon>
    </lineage>
</organism>
<comment type="similarity">
    <text evidence="1">Belongs to the ustYa family.</text>
</comment>
<dbReference type="Pfam" id="PF11807">
    <property type="entry name" value="UstYa"/>
    <property type="match status" value="1"/>
</dbReference>
<reference evidence="3" key="1">
    <citation type="journal article" date="2020" name="Stud. Mycol.">
        <title>101 Dothideomycetes genomes: A test case for predicting lifestyles and emergence of pathogens.</title>
        <authorList>
            <person name="Haridas S."/>
            <person name="Albert R."/>
            <person name="Binder M."/>
            <person name="Bloem J."/>
            <person name="LaButti K."/>
            <person name="Salamov A."/>
            <person name="Andreopoulos B."/>
            <person name="Baker S."/>
            <person name="Barry K."/>
            <person name="Bills G."/>
            <person name="Bluhm B."/>
            <person name="Cannon C."/>
            <person name="Castanera R."/>
            <person name="Culley D."/>
            <person name="Daum C."/>
            <person name="Ezra D."/>
            <person name="Gonzalez J."/>
            <person name="Henrissat B."/>
            <person name="Kuo A."/>
            <person name="Liang C."/>
            <person name="Lipzen A."/>
            <person name="Lutzoni F."/>
            <person name="Magnuson J."/>
            <person name="Mondo S."/>
            <person name="Nolan M."/>
            <person name="Ohm R."/>
            <person name="Pangilinan J."/>
            <person name="Park H.-J."/>
            <person name="Ramirez L."/>
            <person name="Alfaro M."/>
            <person name="Sun H."/>
            <person name="Tritt A."/>
            <person name="Yoshinaga Y."/>
            <person name="Zwiers L.-H."/>
            <person name="Turgeon B."/>
            <person name="Goodwin S."/>
            <person name="Spatafora J."/>
            <person name="Crous P."/>
            <person name="Grigoriev I."/>
        </authorList>
    </citation>
    <scope>NUCLEOTIDE SEQUENCE [LARGE SCALE GENOMIC DNA]</scope>
    <source>
        <strain evidence="3">CBS 304.66</strain>
    </source>
</reference>
<proteinExistence type="inferred from homology"/>
<gene>
    <name evidence="2" type="ORF">CC78DRAFT_556600</name>
</gene>
<evidence type="ECO:0000313" key="2">
    <source>
        <dbReference type="EMBL" id="KAF2258306.1"/>
    </source>
</evidence>
<dbReference type="InterPro" id="IPR021765">
    <property type="entry name" value="UstYa-like"/>
</dbReference>
<dbReference type="GO" id="GO:0043386">
    <property type="term" value="P:mycotoxin biosynthetic process"/>
    <property type="evidence" value="ECO:0007669"/>
    <property type="project" value="InterPro"/>
</dbReference>